<dbReference type="EMBL" id="JACIDO010000009">
    <property type="protein sequence ID" value="MBB3937460.1"/>
    <property type="molecule type" value="Genomic_DNA"/>
</dbReference>
<dbReference type="RefSeq" id="WP_090963847.1">
    <property type="nucleotide sequence ID" value="NZ_FOOA01000010.1"/>
</dbReference>
<protein>
    <submittedName>
        <fullName evidence="4">NAD(P)-dependent dehydrogenase (Short-subunit alcohol dehydrogenase family)</fullName>
    </submittedName>
</protein>
<dbReference type="AlphaFoldDB" id="A0A7W6BW49"/>
<sequence length="281" mass="30247">MSNFPAQHQSRDPGLEHEMTPRPDYEPRFPGSGRLAGKTAIITGGDSGIGRATAVLFAREGADVAILYLDEDRDAEETKALVEREGRKALLIKGNVRSKAACKDAVEKTVATFGKLDILVNNAAHQEEVEDLREISEEQLAKTFETNIYGYFYMTQAALDHLKSGAAIVNVTSVNSYKGNDTLIDYSSTKGAITAFTRSMASNLVEKGIRVNGVAPGPIWTPFIPMAMDEEKVASFGSQVPMKRAGQPNEVASALLFLASEDGSYFTGQVMHPNGGTIVGA</sequence>
<feature type="region of interest" description="Disordered" evidence="3">
    <location>
        <begin position="1"/>
        <end position="37"/>
    </location>
</feature>
<evidence type="ECO:0000256" key="1">
    <source>
        <dbReference type="ARBA" id="ARBA00006484"/>
    </source>
</evidence>
<evidence type="ECO:0000256" key="3">
    <source>
        <dbReference type="SAM" id="MobiDB-lite"/>
    </source>
</evidence>
<keyword evidence="5" id="KW-1185">Reference proteome</keyword>
<dbReference type="Proteomes" id="UP000531216">
    <property type="component" value="Unassembled WGS sequence"/>
</dbReference>
<evidence type="ECO:0000313" key="5">
    <source>
        <dbReference type="Proteomes" id="UP000531216"/>
    </source>
</evidence>
<dbReference type="InterPro" id="IPR036291">
    <property type="entry name" value="NAD(P)-bd_dom_sf"/>
</dbReference>
<dbReference type="Gene3D" id="3.40.50.720">
    <property type="entry name" value="NAD(P)-binding Rossmann-like Domain"/>
    <property type="match status" value="1"/>
</dbReference>
<dbReference type="Pfam" id="PF13561">
    <property type="entry name" value="adh_short_C2"/>
    <property type="match status" value="1"/>
</dbReference>
<dbReference type="FunFam" id="3.40.50.720:FF:000084">
    <property type="entry name" value="Short-chain dehydrogenase reductase"/>
    <property type="match status" value="1"/>
</dbReference>
<dbReference type="InterPro" id="IPR002347">
    <property type="entry name" value="SDR_fam"/>
</dbReference>
<keyword evidence="2" id="KW-0560">Oxidoreductase</keyword>
<organism evidence="4 5">
    <name type="scientific">Aureimonas phyllosphaerae</name>
    <dbReference type="NCBI Taxonomy" id="1166078"/>
    <lineage>
        <taxon>Bacteria</taxon>
        <taxon>Pseudomonadati</taxon>
        <taxon>Pseudomonadota</taxon>
        <taxon>Alphaproteobacteria</taxon>
        <taxon>Hyphomicrobiales</taxon>
        <taxon>Aurantimonadaceae</taxon>
        <taxon>Aureimonas</taxon>
    </lineage>
</organism>
<dbReference type="PANTHER" id="PTHR48107:SF16">
    <property type="entry name" value="NADPH-DEPENDENT ALDEHYDE REDUCTASE 1, CHLOROPLASTIC"/>
    <property type="match status" value="1"/>
</dbReference>
<accession>A0A7W6BW49</accession>
<dbReference type="PRINTS" id="PR00081">
    <property type="entry name" value="GDHRDH"/>
</dbReference>
<dbReference type="PANTHER" id="PTHR48107">
    <property type="entry name" value="NADPH-DEPENDENT ALDEHYDE REDUCTASE-LIKE PROTEIN, CHLOROPLASTIC-RELATED"/>
    <property type="match status" value="1"/>
</dbReference>
<gene>
    <name evidence="4" type="ORF">GGR05_003626</name>
</gene>
<reference evidence="4 5" key="1">
    <citation type="submission" date="2020-08" db="EMBL/GenBank/DDBJ databases">
        <title>Genomic Encyclopedia of Type Strains, Phase IV (KMG-IV): sequencing the most valuable type-strain genomes for metagenomic binning, comparative biology and taxonomic classification.</title>
        <authorList>
            <person name="Goeker M."/>
        </authorList>
    </citation>
    <scope>NUCLEOTIDE SEQUENCE [LARGE SCALE GENOMIC DNA]</scope>
    <source>
        <strain evidence="4 5">DSM 25024</strain>
    </source>
</reference>
<proteinExistence type="inferred from homology"/>
<dbReference type="GO" id="GO:0016614">
    <property type="term" value="F:oxidoreductase activity, acting on CH-OH group of donors"/>
    <property type="evidence" value="ECO:0007669"/>
    <property type="project" value="UniProtKB-ARBA"/>
</dbReference>
<evidence type="ECO:0000313" key="4">
    <source>
        <dbReference type="EMBL" id="MBB3937460.1"/>
    </source>
</evidence>
<comment type="similarity">
    <text evidence="1">Belongs to the short-chain dehydrogenases/reductases (SDR) family.</text>
</comment>
<dbReference type="CDD" id="cd05355">
    <property type="entry name" value="SDR_c1"/>
    <property type="match status" value="1"/>
</dbReference>
<dbReference type="NCBIfam" id="NF005559">
    <property type="entry name" value="PRK07231.1"/>
    <property type="match status" value="1"/>
</dbReference>
<dbReference type="PROSITE" id="PS00061">
    <property type="entry name" value="ADH_SHORT"/>
    <property type="match status" value="1"/>
</dbReference>
<feature type="compositionally biased region" description="Basic and acidic residues" evidence="3">
    <location>
        <begin position="9"/>
        <end position="27"/>
    </location>
</feature>
<comment type="caution">
    <text evidence="4">The sequence shown here is derived from an EMBL/GenBank/DDBJ whole genome shotgun (WGS) entry which is preliminary data.</text>
</comment>
<dbReference type="PRINTS" id="PR00080">
    <property type="entry name" value="SDRFAMILY"/>
</dbReference>
<dbReference type="SUPFAM" id="SSF51735">
    <property type="entry name" value="NAD(P)-binding Rossmann-fold domains"/>
    <property type="match status" value="1"/>
</dbReference>
<dbReference type="InterPro" id="IPR020904">
    <property type="entry name" value="Sc_DH/Rdtase_CS"/>
</dbReference>
<dbReference type="NCBIfam" id="NF005214">
    <property type="entry name" value="PRK06701.1"/>
    <property type="match status" value="1"/>
</dbReference>
<evidence type="ECO:0000256" key="2">
    <source>
        <dbReference type="ARBA" id="ARBA00023002"/>
    </source>
</evidence>
<dbReference type="OrthoDB" id="9809287at2"/>
<name>A0A7W6BW49_9HYPH</name>